<feature type="compositionally biased region" description="Low complexity" evidence="1">
    <location>
        <begin position="87"/>
        <end position="108"/>
    </location>
</feature>
<feature type="compositionally biased region" description="Polar residues" evidence="1">
    <location>
        <begin position="144"/>
        <end position="162"/>
    </location>
</feature>
<keyword evidence="3" id="KW-1185">Reference proteome</keyword>
<gene>
    <name evidence="2" type="ORF">B0H15DRAFT_363231</name>
</gene>
<feature type="compositionally biased region" description="Polar residues" evidence="1">
    <location>
        <begin position="68"/>
        <end position="86"/>
    </location>
</feature>
<feature type="region of interest" description="Disordered" evidence="1">
    <location>
        <begin position="215"/>
        <end position="245"/>
    </location>
</feature>
<dbReference type="Proteomes" id="UP001222325">
    <property type="component" value="Unassembled WGS sequence"/>
</dbReference>
<dbReference type="AlphaFoldDB" id="A0AAD6U4P2"/>
<name>A0AAD6U4P2_9AGAR</name>
<feature type="compositionally biased region" description="Low complexity" evidence="1">
    <location>
        <begin position="128"/>
        <end position="141"/>
    </location>
</feature>
<dbReference type="EMBL" id="JARJCN010000033">
    <property type="protein sequence ID" value="KAJ7085671.1"/>
    <property type="molecule type" value="Genomic_DNA"/>
</dbReference>
<proteinExistence type="predicted"/>
<protein>
    <submittedName>
        <fullName evidence="2">Uncharacterized protein</fullName>
    </submittedName>
</protein>
<comment type="caution">
    <text evidence="2">The sequence shown here is derived from an EMBL/GenBank/DDBJ whole genome shotgun (WGS) entry which is preliminary data.</text>
</comment>
<organism evidence="2 3">
    <name type="scientific">Mycena belliarum</name>
    <dbReference type="NCBI Taxonomy" id="1033014"/>
    <lineage>
        <taxon>Eukaryota</taxon>
        <taxon>Fungi</taxon>
        <taxon>Dikarya</taxon>
        <taxon>Basidiomycota</taxon>
        <taxon>Agaricomycotina</taxon>
        <taxon>Agaricomycetes</taxon>
        <taxon>Agaricomycetidae</taxon>
        <taxon>Agaricales</taxon>
        <taxon>Marasmiineae</taxon>
        <taxon>Mycenaceae</taxon>
        <taxon>Mycena</taxon>
    </lineage>
</organism>
<evidence type="ECO:0000313" key="2">
    <source>
        <dbReference type="EMBL" id="KAJ7085671.1"/>
    </source>
</evidence>
<reference evidence="2" key="1">
    <citation type="submission" date="2023-03" db="EMBL/GenBank/DDBJ databases">
        <title>Massive genome expansion in bonnet fungi (Mycena s.s.) driven by repeated elements and novel gene families across ecological guilds.</title>
        <authorList>
            <consortium name="Lawrence Berkeley National Laboratory"/>
            <person name="Harder C.B."/>
            <person name="Miyauchi S."/>
            <person name="Viragh M."/>
            <person name="Kuo A."/>
            <person name="Thoen E."/>
            <person name="Andreopoulos B."/>
            <person name="Lu D."/>
            <person name="Skrede I."/>
            <person name="Drula E."/>
            <person name="Henrissat B."/>
            <person name="Morin E."/>
            <person name="Kohler A."/>
            <person name="Barry K."/>
            <person name="LaButti K."/>
            <person name="Morin E."/>
            <person name="Salamov A."/>
            <person name="Lipzen A."/>
            <person name="Mereny Z."/>
            <person name="Hegedus B."/>
            <person name="Baldrian P."/>
            <person name="Stursova M."/>
            <person name="Weitz H."/>
            <person name="Taylor A."/>
            <person name="Grigoriev I.V."/>
            <person name="Nagy L.G."/>
            <person name="Martin F."/>
            <person name="Kauserud H."/>
        </authorList>
    </citation>
    <scope>NUCLEOTIDE SEQUENCE</scope>
    <source>
        <strain evidence="2">CBHHK173m</strain>
    </source>
</reference>
<evidence type="ECO:0000313" key="3">
    <source>
        <dbReference type="Proteomes" id="UP001222325"/>
    </source>
</evidence>
<sequence length="737" mass="79787">MTSSYPPPVCAFAPQDDASGAHATPSLGGMAFPTSTPRTTTPSPHVGDHTHYRSIQSAQGLALPGSAFASQSSATGGLPTVPTSSGASTPTQPSTLPSTSPPLSTSAPVIPQPEGTRKLRPRKSLRKTATMQAIQAQDADANNPRATETASKTRQMTMNASFSSLPPAEGESAAPAPPKPPRKRKAPLHADDGNDGGPSKRAHLAGTSVFRINMNPESRAPPAQSAQTARPQFIPPPPPAERATQHTNYYPRANYSQDSVPQEPHTMQHAQRPAQGAPTLPYVHGEQTMHQAYLYHHQQAASVNYQQQMTQAQQQHQAGAYLQQEYFPSGPDGMPTSHPAYGHGRQYVYPPGQYAPQQGYQSGMYQEDPLPYAPQPPDSVDAQYYPVQQYQAHTHQHPQTHLQGMPLSSGHPAPPLTCTQIPRPRLLLQVGCVHKPLASYPFGAIHITRLVYGPRNLPVPLDANRMDFLIKFLTGARLRAARLFEGPRFFGNEFYDPYTNEQYVIRIMGGKRAKFLQGLEIQYEPAALAPAPLPAQDLLSEPTEARIEEVPAIESFSEMGTDPVEPFAVAPLLDPPQTQPISGATAPPLEEVSAFSEMDINLNEPSTAAHFFYPSQTQDLTSGATQARIEEASGLASFPEMPMNINLIESFSAAHFLYAAPQDLPGPSEAFKETDVPGPLPESAFDPVDLSLASLFDLPEATSDEFAPAIASMDKTSAEADTKWFEEYCQYPGAYKL</sequence>
<feature type="region of interest" description="Disordered" evidence="1">
    <location>
        <begin position="1"/>
        <end position="200"/>
    </location>
</feature>
<feature type="compositionally biased region" description="Low complexity" evidence="1">
    <location>
        <begin position="33"/>
        <end position="44"/>
    </location>
</feature>
<accession>A0AAD6U4P2</accession>
<evidence type="ECO:0000256" key="1">
    <source>
        <dbReference type="SAM" id="MobiDB-lite"/>
    </source>
</evidence>
<feature type="compositionally biased region" description="Low complexity" evidence="1">
    <location>
        <begin position="163"/>
        <end position="174"/>
    </location>
</feature>